<evidence type="ECO:0000313" key="3">
    <source>
        <dbReference type="EMBL" id="MDW0112921.1"/>
    </source>
</evidence>
<sequence length="132" mass="15750">MRAEEMEQLVRDYHWMVNSVAVIRESMEHVGGLTSKYGNDAAMPKKSGVQNDPVFKEVTRRERRMNKIIEYEKKIMILQRRLTAITDDRESEILHWLLEGKSLRWIGRHMKISDRHIGRLKDLIIRKMCDEE</sequence>
<evidence type="ECO:0000256" key="2">
    <source>
        <dbReference type="ARBA" id="ARBA00023163"/>
    </source>
</evidence>
<keyword evidence="3" id="KW-0238">DNA-binding</keyword>
<protein>
    <submittedName>
        <fullName evidence="3">DNA-binding response regulator</fullName>
    </submittedName>
</protein>
<reference evidence="3 4" key="1">
    <citation type="submission" date="2023-06" db="EMBL/GenBank/DDBJ databases">
        <title>Sporosarcina sp. nov., isolated from Korean traditional fermented seafood 'Jeotgal'.</title>
        <authorList>
            <person name="Yang A.I."/>
            <person name="Shin N.-R."/>
        </authorList>
    </citation>
    <scope>NUCLEOTIDE SEQUENCE [LARGE SCALE GENOMIC DNA]</scope>
    <source>
        <strain evidence="3 4">KCTC13119</strain>
    </source>
</reference>
<name>A0ABU4G7H7_9BACL</name>
<keyword evidence="4" id="KW-1185">Reference proteome</keyword>
<evidence type="ECO:0000313" key="4">
    <source>
        <dbReference type="Proteomes" id="UP001282284"/>
    </source>
</evidence>
<dbReference type="GO" id="GO:0003677">
    <property type="term" value="F:DNA binding"/>
    <property type="evidence" value="ECO:0007669"/>
    <property type="project" value="UniProtKB-KW"/>
</dbReference>
<dbReference type="EMBL" id="JAUBDI010000004">
    <property type="protein sequence ID" value="MDW0112921.1"/>
    <property type="molecule type" value="Genomic_DNA"/>
</dbReference>
<keyword evidence="1" id="KW-0805">Transcription regulation</keyword>
<accession>A0ABU4G7H7</accession>
<keyword evidence="2" id="KW-0804">Transcription</keyword>
<dbReference type="Proteomes" id="UP001282284">
    <property type="component" value="Unassembled WGS sequence"/>
</dbReference>
<evidence type="ECO:0000256" key="1">
    <source>
        <dbReference type="ARBA" id="ARBA00023015"/>
    </source>
</evidence>
<gene>
    <name evidence="3" type="ORF">QT711_06960</name>
</gene>
<organism evidence="3 4">
    <name type="scientific">Sporosarcina saromensis</name>
    <dbReference type="NCBI Taxonomy" id="359365"/>
    <lineage>
        <taxon>Bacteria</taxon>
        <taxon>Bacillati</taxon>
        <taxon>Bacillota</taxon>
        <taxon>Bacilli</taxon>
        <taxon>Bacillales</taxon>
        <taxon>Caryophanaceae</taxon>
        <taxon>Sporosarcina</taxon>
    </lineage>
</organism>
<proteinExistence type="predicted"/>
<dbReference type="InterPro" id="IPR016032">
    <property type="entry name" value="Sig_transdc_resp-reg_C-effctor"/>
</dbReference>
<dbReference type="SUPFAM" id="SSF46894">
    <property type="entry name" value="C-terminal effector domain of the bipartite response regulators"/>
    <property type="match status" value="1"/>
</dbReference>
<dbReference type="RefSeq" id="WP_317942914.1">
    <property type="nucleotide sequence ID" value="NZ_JAUBDI010000004.1"/>
</dbReference>
<comment type="caution">
    <text evidence="3">The sequence shown here is derived from an EMBL/GenBank/DDBJ whole genome shotgun (WGS) entry which is preliminary data.</text>
</comment>